<comment type="caution">
    <text evidence="11">The sequence shown here is derived from an EMBL/GenBank/DDBJ whole genome shotgun (WGS) entry which is preliminary data.</text>
</comment>
<dbReference type="InterPro" id="IPR016181">
    <property type="entry name" value="Acyl_CoA_acyltransferase"/>
</dbReference>
<evidence type="ECO:0000256" key="10">
    <source>
        <dbReference type="ARBA" id="ARBA00047785"/>
    </source>
</evidence>
<organism evidence="11 12">
    <name type="scientific">Paramagnetospirillum magnetotacticum MS-1</name>
    <dbReference type="NCBI Taxonomy" id="272627"/>
    <lineage>
        <taxon>Bacteria</taxon>
        <taxon>Pseudomonadati</taxon>
        <taxon>Pseudomonadota</taxon>
        <taxon>Alphaproteobacteria</taxon>
        <taxon>Rhodospirillales</taxon>
        <taxon>Magnetospirillaceae</taxon>
        <taxon>Paramagnetospirillum</taxon>
    </lineage>
</organism>
<keyword evidence="12" id="KW-1185">Reference proteome</keyword>
<dbReference type="AlphaFoldDB" id="A0A0C2V5M5"/>
<accession>A0A0C2V5M5</accession>
<dbReference type="EC" id="2.3.2.30" evidence="7"/>
<evidence type="ECO:0000256" key="9">
    <source>
        <dbReference type="ARBA" id="ARBA00045724"/>
    </source>
</evidence>
<evidence type="ECO:0000313" key="12">
    <source>
        <dbReference type="Proteomes" id="UP000031971"/>
    </source>
</evidence>
<evidence type="ECO:0000256" key="7">
    <source>
        <dbReference type="ARBA" id="ARBA00039058"/>
    </source>
</evidence>
<dbReference type="InterPro" id="IPR052351">
    <property type="entry name" value="Ornithine_N-alpha-AT"/>
</dbReference>
<keyword evidence="3" id="KW-0808">Transferase</keyword>
<comment type="function">
    <text evidence="9">Catalyzes the first step in the biosynthesis of ornithine lipids, which are phosphorus-free membrane lipids. Catalyzes the 3-hydroxyacyl-acyl carrier protein-dependent acylation of ornithine to form lyso-ornithine lipid (LOL).</text>
</comment>
<evidence type="ECO:0000256" key="4">
    <source>
        <dbReference type="ARBA" id="ARBA00023098"/>
    </source>
</evidence>
<dbReference type="PANTHER" id="PTHR37323">
    <property type="entry name" value="GCN5-RELATED N-ACETYLTRANSFERASE"/>
    <property type="match status" value="1"/>
</dbReference>
<dbReference type="Proteomes" id="UP000031971">
    <property type="component" value="Unassembled WGS sequence"/>
</dbReference>
<dbReference type="OrthoDB" id="9787072at2"/>
<name>A0A0C2V5M5_PARME</name>
<evidence type="ECO:0000256" key="6">
    <source>
        <dbReference type="ARBA" id="ARBA00038095"/>
    </source>
</evidence>
<keyword evidence="4" id="KW-0443">Lipid metabolism</keyword>
<evidence type="ECO:0000256" key="5">
    <source>
        <dbReference type="ARBA" id="ARBA00023315"/>
    </source>
</evidence>
<evidence type="ECO:0000256" key="8">
    <source>
        <dbReference type="ARBA" id="ARBA00039866"/>
    </source>
</evidence>
<evidence type="ECO:0000256" key="2">
    <source>
        <dbReference type="ARBA" id="ARBA00022516"/>
    </source>
</evidence>
<protein>
    <recommendedName>
        <fullName evidence="8">L-ornithine N(alpha)-acyltransferase</fullName>
        <ecNumber evidence="7">2.3.2.30</ecNumber>
    </recommendedName>
</protein>
<dbReference type="RefSeq" id="WP_009868372.1">
    <property type="nucleotide sequence ID" value="NZ_JXSL01000019.1"/>
</dbReference>
<sequence length="259" mass="28434">MTHQAATVHALNPATPEGLEVRLARTRAEVAAAQRIRYRVFYEEMGAKPTVAMQTLEQDFDDYDKHCDHLVVLADGDVVGTYRLIRRSAAQAVGRFYTAGEFDISPFLAVEGEILELGRSCVDARWRHRGTLQALWQGLAGYMVENDIRLLFGCGSLPGTDPEILAPQLAYLRDNHMAPPALRGRALDSAEKVDFAGIDVAWDARRVLASLPPLLKGYLRLGGVIGDGAVIDRPFNTTDVLVVVNAADIAGRYVKRFSA</sequence>
<dbReference type="Pfam" id="PF13444">
    <property type="entry name" value="Acetyltransf_5"/>
    <property type="match status" value="1"/>
</dbReference>
<comment type="catalytic activity">
    <reaction evidence="10">
        <text>a (3R)-hydroxyacyl-[ACP] + L-ornithine = a lyso-ornithine lipid + holo-[ACP] + H(+)</text>
        <dbReference type="Rhea" id="RHEA:20633"/>
        <dbReference type="Rhea" id="RHEA-COMP:9685"/>
        <dbReference type="Rhea" id="RHEA-COMP:9945"/>
        <dbReference type="ChEBI" id="CHEBI:15378"/>
        <dbReference type="ChEBI" id="CHEBI:46911"/>
        <dbReference type="ChEBI" id="CHEBI:64479"/>
        <dbReference type="ChEBI" id="CHEBI:78827"/>
        <dbReference type="ChEBI" id="CHEBI:138482"/>
        <dbReference type="EC" id="2.3.2.30"/>
    </reaction>
    <physiologicalReaction direction="left-to-right" evidence="10">
        <dbReference type="Rhea" id="RHEA:20634"/>
    </physiologicalReaction>
</comment>
<dbReference type="GO" id="GO:0043810">
    <property type="term" value="F:ornithine-acyl [acyl carrier protein] N-acyltransferase activity"/>
    <property type="evidence" value="ECO:0007669"/>
    <property type="project" value="UniProtKB-EC"/>
</dbReference>
<evidence type="ECO:0000256" key="3">
    <source>
        <dbReference type="ARBA" id="ARBA00022679"/>
    </source>
</evidence>
<comment type="pathway">
    <text evidence="1">Lipid metabolism.</text>
</comment>
<keyword evidence="2" id="KW-0444">Lipid biosynthesis</keyword>
<evidence type="ECO:0000256" key="1">
    <source>
        <dbReference type="ARBA" id="ARBA00005189"/>
    </source>
</evidence>
<evidence type="ECO:0000313" key="11">
    <source>
        <dbReference type="EMBL" id="KIM00372.1"/>
    </source>
</evidence>
<dbReference type="STRING" id="272627.CCC_01527"/>
<dbReference type="PANTHER" id="PTHR37323:SF1">
    <property type="entry name" value="L-ORNITHINE N(ALPHA)-ACYLTRANSFERASE"/>
    <property type="match status" value="1"/>
</dbReference>
<reference evidence="11 12" key="1">
    <citation type="submission" date="2015-01" db="EMBL/GenBank/DDBJ databases">
        <title>Genome Sequence of Magnetospirillum magnetotacticum Strain MS-1.</title>
        <authorList>
            <person name="Marinov G.K."/>
            <person name="Smalley M.D."/>
            <person name="DeSalvo G."/>
        </authorList>
    </citation>
    <scope>NUCLEOTIDE SEQUENCE [LARGE SCALE GENOMIC DNA]</scope>
    <source>
        <strain evidence="11 12">MS-1</strain>
    </source>
</reference>
<comment type="similarity">
    <text evidence="6">Belongs to the acetyltransferase family. OlsB subfamily.</text>
</comment>
<dbReference type="GO" id="GO:0006629">
    <property type="term" value="P:lipid metabolic process"/>
    <property type="evidence" value="ECO:0007669"/>
    <property type="project" value="UniProtKB-KW"/>
</dbReference>
<dbReference type="SUPFAM" id="SSF55729">
    <property type="entry name" value="Acyl-CoA N-acyltransferases (Nat)"/>
    <property type="match status" value="1"/>
</dbReference>
<dbReference type="EMBL" id="JXSL01000019">
    <property type="protein sequence ID" value="KIM00372.1"/>
    <property type="molecule type" value="Genomic_DNA"/>
</dbReference>
<dbReference type="Gene3D" id="3.40.630.30">
    <property type="match status" value="1"/>
</dbReference>
<keyword evidence="5" id="KW-0012">Acyltransferase</keyword>
<gene>
    <name evidence="11" type="ORF">CCC_01527</name>
</gene>
<proteinExistence type="inferred from homology"/>